<proteinExistence type="inferred from homology"/>
<evidence type="ECO:0000256" key="9">
    <source>
        <dbReference type="ARBA" id="ARBA00023098"/>
    </source>
</evidence>
<comment type="similarity">
    <text evidence="2 14">Belongs to the LPG synthase family.</text>
</comment>
<keyword evidence="5" id="KW-1003">Cell membrane</keyword>
<evidence type="ECO:0000256" key="8">
    <source>
        <dbReference type="ARBA" id="ARBA00022989"/>
    </source>
</evidence>
<dbReference type="NCBIfam" id="NF033480">
    <property type="entry name" value="bifunc_MprF"/>
    <property type="match status" value="1"/>
</dbReference>
<protein>
    <recommendedName>
        <fullName evidence="4 14">Phosphatidylglycerol lysyltransferase</fullName>
        <ecNumber evidence="3 14">2.3.2.3</ecNumber>
    </recommendedName>
    <alternativeName>
        <fullName evidence="12 14">Lysylphosphatidylglycerol synthase</fullName>
    </alternativeName>
</protein>
<dbReference type="GO" id="GO:0050071">
    <property type="term" value="F:phosphatidylglycerol lysyltransferase activity"/>
    <property type="evidence" value="ECO:0007669"/>
    <property type="project" value="UniProtKB-EC"/>
</dbReference>
<feature type="transmembrane region" description="Helical" evidence="14">
    <location>
        <begin position="203"/>
        <end position="225"/>
    </location>
</feature>
<feature type="transmembrane region" description="Helical" evidence="14">
    <location>
        <begin position="90"/>
        <end position="115"/>
    </location>
</feature>
<dbReference type="InterPro" id="IPR022791">
    <property type="entry name" value="L-PG_synthase/AglD"/>
</dbReference>
<dbReference type="Pfam" id="PF09924">
    <property type="entry name" value="LPG_synthase_C"/>
    <property type="match status" value="1"/>
</dbReference>
<dbReference type="GO" id="GO:0005886">
    <property type="term" value="C:plasma membrane"/>
    <property type="evidence" value="ECO:0007669"/>
    <property type="project" value="UniProtKB-SubCell"/>
</dbReference>
<keyword evidence="11 14" id="KW-0046">Antibiotic resistance</keyword>
<feature type="transmembrane region" description="Helical" evidence="14">
    <location>
        <begin position="451"/>
        <end position="470"/>
    </location>
</feature>
<keyword evidence="6 14" id="KW-0808">Transferase</keyword>
<feature type="transmembrane region" description="Helical" evidence="14">
    <location>
        <begin position="271"/>
        <end position="295"/>
    </location>
</feature>
<dbReference type="PANTHER" id="PTHR34697">
    <property type="entry name" value="PHOSPHATIDYLGLYCEROL LYSYLTRANSFERASE"/>
    <property type="match status" value="1"/>
</dbReference>
<evidence type="ECO:0000256" key="12">
    <source>
        <dbReference type="ARBA" id="ARBA00031899"/>
    </source>
</evidence>
<name>A0A4R2P7P5_9BACL</name>
<dbReference type="PANTHER" id="PTHR34697:SF2">
    <property type="entry name" value="PHOSPHATIDYLGLYCEROL LYSYLTRANSFERASE"/>
    <property type="match status" value="1"/>
</dbReference>
<feature type="transmembrane region" description="Helical" evidence="14">
    <location>
        <begin position="164"/>
        <end position="182"/>
    </location>
</feature>
<evidence type="ECO:0000256" key="11">
    <source>
        <dbReference type="ARBA" id="ARBA00023251"/>
    </source>
</evidence>
<dbReference type="OrthoDB" id="145485at2"/>
<feature type="transmembrane region" description="Helical" evidence="14">
    <location>
        <begin position="136"/>
        <end position="158"/>
    </location>
</feature>
<accession>A0A4R2P7P5</accession>
<evidence type="ECO:0000256" key="1">
    <source>
        <dbReference type="ARBA" id="ARBA00004651"/>
    </source>
</evidence>
<reference evidence="16 17" key="1">
    <citation type="submission" date="2019-03" db="EMBL/GenBank/DDBJ databases">
        <title>Genomic Encyclopedia of Type Strains, Phase IV (KMG-IV): sequencing the most valuable type-strain genomes for metagenomic binning, comparative biology and taxonomic classification.</title>
        <authorList>
            <person name="Goeker M."/>
        </authorList>
    </citation>
    <scope>NUCLEOTIDE SEQUENCE [LARGE SCALE GENOMIC DNA]</scope>
    <source>
        <strain evidence="16 17">DSM 19377</strain>
    </source>
</reference>
<feature type="transmembrane region" description="Helical" evidence="14">
    <location>
        <begin position="50"/>
        <end position="70"/>
    </location>
</feature>
<feature type="transmembrane region" description="Helical" evidence="14">
    <location>
        <begin position="333"/>
        <end position="353"/>
    </location>
</feature>
<evidence type="ECO:0000256" key="2">
    <source>
        <dbReference type="ARBA" id="ARBA00008627"/>
    </source>
</evidence>
<dbReference type="EC" id="2.3.2.3" evidence="3 14"/>
<comment type="catalytic activity">
    <reaction evidence="13 14">
        <text>L-lysyl-tRNA(Lys) + a 1,2-diacyl-sn-glycero-3-phospho-(1'-sn-glycerol) = a 1,2-diacyl-sn-glycero-3-phospho-1'-(3'-O-L-lysyl)-sn-glycerol + tRNA(Lys)</text>
        <dbReference type="Rhea" id="RHEA:10668"/>
        <dbReference type="Rhea" id="RHEA-COMP:9696"/>
        <dbReference type="Rhea" id="RHEA-COMP:9697"/>
        <dbReference type="ChEBI" id="CHEBI:64716"/>
        <dbReference type="ChEBI" id="CHEBI:75792"/>
        <dbReference type="ChEBI" id="CHEBI:78442"/>
        <dbReference type="ChEBI" id="CHEBI:78529"/>
        <dbReference type="EC" id="2.3.2.3"/>
    </reaction>
</comment>
<dbReference type="SUPFAM" id="SSF55729">
    <property type="entry name" value="Acyl-CoA N-acyltransferases (Nat)"/>
    <property type="match status" value="1"/>
</dbReference>
<evidence type="ECO:0000256" key="4">
    <source>
        <dbReference type="ARBA" id="ARBA00021546"/>
    </source>
</evidence>
<dbReference type="InterPro" id="IPR051211">
    <property type="entry name" value="PG_lysyltransferase"/>
</dbReference>
<feature type="transmembrane region" description="Helical" evidence="14">
    <location>
        <begin position="12"/>
        <end position="29"/>
    </location>
</feature>
<gene>
    <name evidence="14" type="primary">mprF</name>
    <name evidence="16" type="ORF">EV207_104102</name>
</gene>
<sequence>MPPDIKKKLLMVGKVLFPILLIIFIYIQGRRELSGLSLRDSMKAILALPTGGFVVIIICGLLAISFMFFYDLVMIRSIKLPVPFLKIFRVSWIANSFNGLIGFGGLAGAGMRAILYKEHTEQKKNLLKSIGWMTPAMLNGLSILSFLAIIGIIPIHALLASEKWLWPVIIGVILFAPAYALYPKFKQSDTASLKLTLKYSVVSLAEWLAAAGVLFVILKLIGLPLTLSQVLGVFVVAAVTGLISLVPGGFGSFDLMFLIGMQAYDVEKGMVLTALLMYRIVYYFIPFVIGLVFAATEMTGTVMKKIEENRVFTPAIETTNVMWSLQRQLFQRLGYLLFSLITISISLWIFLNVTLEIVLFKVNDEGFMILSRPLMFLCYALLLGVSLTLFFRAKEMYFRTKRALYMVNTLLIISFVLGILVLSLWISVVSFIAFIFLFVMRKQFVRVSSPFTLYHFIKIFILSILAMWLYSVLIHSFLSLVNGDQHLLVYFYEIAAVALIFAFFFTLLFVFIFNKSQQGIPGEPPDFDKLKTFLEEHGGHVLSHLGFLGDKRFFFSSDGKALLQFAKIGNRLVVLGDPSGDRRSLSKVVQEFNSEADLYGYQCIYYQINGENLAVYHDLGYQFFKLGEEALVSLDDFTTAGKKNAGLRATLNRFAREGYTFDIVTPPFSDDFIHGVKKVSDEWLGRKREKGFSLGYFDKTYLSQAPIATLSDKDGNMIAFMSLMPVYQAGELSIDLMRYVPHAPSGIMDALFIQLFQWAKEEGYNTFNMGMAPLSNVGQHQYSFVSERIAAAIFNNVNYMYSFSGLRRFKQKYHPVWKGKYLAYRSTRSLPGTMWFVTHLISKENKKAVETEQKVN</sequence>
<dbReference type="GO" id="GO:0006629">
    <property type="term" value="P:lipid metabolic process"/>
    <property type="evidence" value="ECO:0007669"/>
    <property type="project" value="UniProtKB-KW"/>
</dbReference>
<evidence type="ECO:0000313" key="17">
    <source>
        <dbReference type="Proteomes" id="UP000295416"/>
    </source>
</evidence>
<keyword evidence="7 14" id="KW-0812">Transmembrane</keyword>
<feature type="transmembrane region" description="Helical" evidence="14">
    <location>
        <begin position="411"/>
        <end position="439"/>
    </location>
</feature>
<evidence type="ECO:0000256" key="5">
    <source>
        <dbReference type="ARBA" id="ARBA00022475"/>
    </source>
</evidence>
<evidence type="ECO:0000256" key="6">
    <source>
        <dbReference type="ARBA" id="ARBA00022679"/>
    </source>
</evidence>
<comment type="subcellular location">
    <subcellularLocation>
        <location evidence="1 14">Cell membrane</location>
        <topology evidence="1 14">Multi-pass membrane protein</topology>
    </subcellularLocation>
</comment>
<evidence type="ECO:0000256" key="10">
    <source>
        <dbReference type="ARBA" id="ARBA00023136"/>
    </source>
</evidence>
<feature type="transmembrane region" description="Helical" evidence="14">
    <location>
        <begin position="490"/>
        <end position="513"/>
    </location>
</feature>
<evidence type="ECO:0000256" key="3">
    <source>
        <dbReference type="ARBA" id="ARBA00012014"/>
    </source>
</evidence>
<feature type="domain" description="Phosphatidylglycerol lysyltransferase C-terminal" evidence="15">
    <location>
        <begin position="533"/>
        <end position="824"/>
    </location>
</feature>
<dbReference type="GO" id="GO:0055091">
    <property type="term" value="P:phospholipid homeostasis"/>
    <property type="evidence" value="ECO:0007669"/>
    <property type="project" value="TreeGrafter"/>
</dbReference>
<dbReference type="Proteomes" id="UP000295416">
    <property type="component" value="Unassembled WGS sequence"/>
</dbReference>
<dbReference type="RefSeq" id="WP_132744212.1">
    <property type="nucleotide sequence ID" value="NZ_SLXK01000004.1"/>
</dbReference>
<organism evidence="16 17">
    <name type="scientific">Scopulibacillus darangshiensis</name>
    <dbReference type="NCBI Taxonomy" id="442528"/>
    <lineage>
        <taxon>Bacteria</taxon>
        <taxon>Bacillati</taxon>
        <taxon>Bacillota</taxon>
        <taxon>Bacilli</taxon>
        <taxon>Bacillales</taxon>
        <taxon>Sporolactobacillaceae</taxon>
        <taxon>Scopulibacillus</taxon>
    </lineage>
</organism>
<feature type="transmembrane region" description="Helical" evidence="14">
    <location>
        <begin position="231"/>
        <end position="259"/>
    </location>
</feature>
<dbReference type="GO" id="GO:0046677">
    <property type="term" value="P:response to antibiotic"/>
    <property type="evidence" value="ECO:0007669"/>
    <property type="project" value="UniProtKB-KW"/>
</dbReference>
<keyword evidence="8 14" id="KW-1133">Transmembrane helix</keyword>
<keyword evidence="17" id="KW-1185">Reference proteome</keyword>
<comment type="caution">
    <text evidence="16">The sequence shown here is derived from an EMBL/GenBank/DDBJ whole genome shotgun (WGS) entry which is preliminary data.</text>
</comment>
<evidence type="ECO:0000259" key="15">
    <source>
        <dbReference type="Pfam" id="PF09924"/>
    </source>
</evidence>
<dbReference type="Pfam" id="PF03706">
    <property type="entry name" value="LPG_synthase_TM"/>
    <property type="match status" value="1"/>
</dbReference>
<comment type="function">
    <text evidence="14">Catalyzes the transfer of a lysyl group from L-lysyl-tRNA(Lys) to membrane-bound phosphatidylglycerol (PG), which produces lysylphosphatidylglycerol (LPG), a major component of the bacterial membrane with a positive net charge. LPG synthesis contributes to bacterial virulence as it is involved in the resistance mechanism against cationic antimicrobial peptides (CAMP) produces by the host's immune system (defensins, cathelicidins) and by the competing microorganisms.</text>
</comment>
<feature type="transmembrane region" description="Helical" evidence="14">
    <location>
        <begin position="374"/>
        <end position="391"/>
    </location>
</feature>
<evidence type="ECO:0000313" key="16">
    <source>
        <dbReference type="EMBL" id="TCP30923.1"/>
    </source>
</evidence>
<evidence type="ECO:0000256" key="13">
    <source>
        <dbReference type="ARBA" id="ARBA00047540"/>
    </source>
</evidence>
<keyword evidence="10 14" id="KW-0472">Membrane</keyword>
<dbReference type="EMBL" id="SLXK01000004">
    <property type="protein sequence ID" value="TCP30923.1"/>
    <property type="molecule type" value="Genomic_DNA"/>
</dbReference>
<dbReference type="InterPro" id="IPR024320">
    <property type="entry name" value="LPG_synthase_C"/>
</dbReference>
<evidence type="ECO:0000256" key="7">
    <source>
        <dbReference type="ARBA" id="ARBA00022692"/>
    </source>
</evidence>
<dbReference type="AlphaFoldDB" id="A0A4R2P7P5"/>
<evidence type="ECO:0000256" key="14">
    <source>
        <dbReference type="RuleBase" id="RU363042"/>
    </source>
</evidence>
<keyword evidence="9 14" id="KW-0443">Lipid metabolism</keyword>
<dbReference type="InterPro" id="IPR016181">
    <property type="entry name" value="Acyl_CoA_acyltransferase"/>
</dbReference>